<dbReference type="AlphaFoldDB" id="A0A0R3QLH4"/>
<gene>
    <name evidence="1" type="ORF">BTMF_LOCUS6591</name>
</gene>
<proteinExistence type="predicted"/>
<dbReference type="Proteomes" id="UP000280834">
    <property type="component" value="Unassembled WGS sequence"/>
</dbReference>
<reference evidence="1 2" key="2">
    <citation type="submission" date="2018-11" db="EMBL/GenBank/DDBJ databases">
        <authorList>
            <consortium name="Pathogen Informatics"/>
        </authorList>
    </citation>
    <scope>NUCLEOTIDE SEQUENCE [LARGE SCALE GENOMIC DNA]</scope>
</reference>
<protein>
    <submittedName>
        <fullName evidence="1 3">Uncharacterized protein</fullName>
    </submittedName>
</protein>
<dbReference type="EMBL" id="UZAG01015646">
    <property type="protein sequence ID" value="VDO22199.1"/>
    <property type="molecule type" value="Genomic_DNA"/>
</dbReference>
<evidence type="ECO:0000313" key="3">
    <source>
        <dbReference type="WBParaSite" id="BTMF_0000854001-mRNA-1"/>
    </source>
</evidence>
<reference evidence="3" key="1">
    <citation type="submission" date="2017-02" db="UniProtKB">
        <authorList>
            <consortium name="WormBaseParasite"/>
        </authorList>
    </citation>
    <scope>IDENTIFICATION</scope>
</reference>
<dbReference type="WBParaSite" id="BTMF_0000854001-mRNA-1">
    <property type="protein sequence ID" value="BTMF_0000854001-mRNA-1"/>
    <property type="gene ID" value="BTMF_0000854001"/>
</dbReference>
<accession>A0A0R3QLH4</accession>
<organism evidence="3">
    <name type="scientific">Brugia timori</name>
    <dbReference type="NCBI Taxonomy" id="42155"/>
    <lineage>
        <taxon>Eukaryota</taxon>
        <taxon>Metazoa</taxon>
        <taxon>Ecdysozoa</taxon>
        <taxon>Nematoda</taxon>
        <taxon>Chromadorea</taxon>
        <taxon>Rhabditida</taxon>
        <taxon>Spirurina</taxon>
        <taxon>Spiruromorpha</taxon>
        <taxon>Filarioidea</taxon>
        <taxon>Onchocercidae</taxon>
        <taxon>Brugia</taxon>
    </lineage>
</organism>
<keyword evidence="2" id="KW-1185">Reference proteome</keyword>
<name>A0A0R3QLH4_9BILA</name>
<evidence type="ECO:0000313" key="1">
    <source>
        <dbReference type="EMBL" id="VDO22199.1"/>
    </source>
</evidence>
<evidence type="ECO:0000313" key="2">
    <source>
        <dbReference type="Proteomes" id="UP000280834"/>
    </source>
</evidence>
<sequence>MSHFAAKDLSIMNKKEKTIRNWPIVRFRTDCFLFFLENQIISNKNS</sequence>